<evidence type="ECO:0000256" key="2">
    <source>
        <dbReference type="ARBA" id="ARBA00022679"/>
    </source>
</evidence>
<dbReference type="Pfam" id="PF13844">
    <property type="entry name" value="Glyco_transf_41"/>
    <property type="match status" value="1"/>
</dbReference>
<dbReference type="InterPro" id="IPR037919">
    <property type="entry name" value="OGT"/>
</dbReference>
<keyword evidence="3" id="KW-0677">Repeat</keyword>
<dbReference type="EMBL" id="UINC01218880">
    <property type="protein sequence ID" value="SVE46097.1"/>
    <property type="molecule type" value="Genomic_DNA"/>
</dbReference>
<keyword evidence="2" id="KW-0808">Transferase</keyword>
<feature type="non-terminal residue" evidence="6">
    <location>
        <position position="1"/>
    </location>
</feature>
<comment type="pathway">
    <text evidence="1">Protein modification; protein glycosylation.</text>
</comment>
<dbReference type="SUPFAM" id="SSF53756">
    <property type="entry name" value="UDP-Glycosyltransferase/glycogen phosphorylase"/>
    <property type="match status" value="1"/>
</dbReference>
<organism evidence="6">
    <name type="scientific">marine metagenome</name>
    <dbReference type="NCBI Taxonomy" id="408172"/>
    <lineage>
        <taxon>unclassified sequences</taxon>
        <taxon>metagenomes</taxon>
        <taxon>ecological metagenomes</taxon>
    </lineage>
</organism>
<evidence type="ECO:0000256" key="4">
    <source>
        <dbReference type="ARBA" id="ARBA00022803"/>
    </source>
</evidence>
<name>A0A383DNM3_9ZZZZ</name>
<dbReference type="Gene3D" id="3.40.50.2000">
    <property type="entry name" value="Glycogen Phosphorylase B"/>
    <property type="match status" value="1"/>
</dbReference>
<evidence type="ECO:0000313" key="6">
    <source>
        <dbReference type="EMBL" id="SVE46097.1"/>
    </source>
</evidence>
<dbReference type="GO" id="GO:0097363">
    <property type="term" value="F:protein O-acetylglucosaminyltransferase activity"/>
    <property type="evidence" value="ECO:0007669"/>
    <property type="project" value="TreeGrafter"/>
</dbReference>
<evidence type="ECO:0000259" key="5">
    <source>
        <dbReference type="Pfam" id="PF13844"/>
    </source>
</evidence>
<sequence length="226" mass="25595">CYQPNDNKRQISARVFSRQELGLPEVGFVFCCFNNSYKITPQMFTVWMQLLQNVDGSVLWLMGGNQALEQNLWEEAARHGIDGTRLVFAERFPIEEHLARHRAADLFLDTLPYNAHTTASDALWAGLPVLTQADTSFASRVAASLLRAIELPELITTSQEEYEALALELALDPDRLSLIKNRLQTNRLTTPLFDTNSYTRYLEEAYIAIHERNCGGLPPDQLHITA</sequence>
<keyword evidence="4" id="KW-0802">TPR repeat</keyword>
<evidence type="ECO:0000256" key="3">
    <source>
        <dbReference type="ARBA" id="ARBA00022737"/>
    </source>
</evidence>
<gene>
    <name evidence="6" type="ORF">METZ01_LOCUS498951</name>
</gene>
<reference evidence="6" key="1">
    <citation type="submission" date="2018-05" db="EMBL/GenBank/DDBJ databases">
        <authorList>
            <person name="Lanie J.A."/>
            <person name="Ng W.-L."/>
            <person name="Kazmierczak K.M."/>
            <person name="Andrzejewski T.M."/>
            <person name="Davidsen T.M."/>
            <person name="Wayne K.J."/>
            <person name="Tettelin H."/>
            <person name="Glass J.I."/>
            <person name="Rusch D."/>
            <person name="Podicherti R."/>
            <person name="Tsui H.-C.T."/>
            <person name="Winkler M.E."/>
        </authorList>
    </citation>
    <scope>NUCLEOTIDE SEQUENCE</scope>
</reference>
<dbReference type="GO" id="GO:0006493">
    <property type="term" value="P:protein O-linked glycosylation"/>
    <property type="evidence" value="ECO:0007669"/>
    <property type="project" value="InterPro"/>
</dbReference>
<feature type="domain" description="O-GlcNAc transferase C-terminal" evidence="5">
    <location>
        <begin position="13"/>
        <end position="201"/>
    </location>
</feature>
<dbReference type="Gene3D" id="3.40.50.11380">
    <property type="match status" value="1"/>
</dbReference>
<evidence type="ECO:0000256" key="1">
    <source>
        <dbReference type="ARBA" id="ARBA00004922"/>
    </source>
</evidence>
<protein>
    <recommendedName>
        <fullName evidence="5">O-GlcNAc transferase C-terminal domain-containing protein</fullName>
    </recommendedName>
</protein>
<dbReference type="AlphaFoldDB" id="A0A383DNM3"/>
<proteinExistence type="predicted"/>
<dbReference type="InterPro" id="IPR029489">
    <property type="entry name" value="OGT/SEC/SPY_C"/>
</dbReference>
<accession>A0A383DNM3</accession>
<dbReference type="PANTHER" id="PTHR44366">
    <property type="entry name" value="UDP-N-ACETYLGLUCOSAMINE--PEPTIDE N-ACETYLGLUCOSAMINYLTRANSFERASE 110 KDA SUBUNIT"/>
    <property type="match status" value="1"/>
</dbReference>
<dbReference type="PANTHER" id="PTHR44366:SF1">
    <property type="entry name" value="UDP-N-ACETYLGLUCOSAMINE--PEPTIDE N-ACETYLGLUCOSAMINYLTRANSFERASE 110 KDA SUBUNIT"/>
    <property type="match status" value="1"/>
</dbReference>